<dbReference type="KEGG" id="spu:105445170"/>
<feature type="active site" evidence="5 6">
    <location>
        <position position="251"/>
    </location>
</feature>
<organism evidence="10 11">
    <name type="scientific">Strongylocentrotus purpuratus</name>
    <name type="common">Purple sea urchin</name>
    <dbReference type="NCBI Taxonomy" id="7668"/>
    <lineage>
        <taxon>Eukaryota</taxon>
        <taxon>Metazoa</taxon>
        <taxon>Echinodermata</taxon>
        <taxon>Eleutherozoa</taxon>
        <taxon>Echinozoa</taxon>
        <taxon>Echinoidea</taxon>
        <taxon>Euechinoidea</taxon>
        <taxon>Echinacea</taxon>
        <taxon>Camarodonta</taxon>
        <taxon>Echinidea</taxon>
        <taxon>Strongylocentrotidae</taxon>
        <taxon>Strongylocentrotus</taxon>
    </lineage>
</organism>
<proteinExistence type="inferred from homology"/>
<dbReference type="PROSITE" id="PS00070">
    <property type="entry name" value="ALDEHYDE_DEHYDR_CYS"/>
    <property type="match status" value="1"/>
</dbReference>
<evidence type="ECO:0000256" key="6">
    <source>
        <dbReference type="PROSITE-ProRule" id="PRU10007"/>
    </source>
</evidence>
<sequence>MLNTFIRIIPQPLKHLSWISNSFPQKNSPIIRRLTRPVTMATFDAKAVVERGRAAFRAGKTRSYEARMKHLKDCYRMIQEHRQDFIDAIHKDLKKPAFESNAYEIMMAEKDIVQFMNELEDWIKPMNVPTDIMTVGKVAYNVWEPLGLSLIIGAWNYPFQLVIEPLVAAMVAGNTAIIKPSELAMETALLYEKLFPQYLDNDCYQVVNGEVKVTTQLLEQKFDHILYTGSGVVGRIVMGAAAKHLTPVTLELGGKSPCYIDSDCDIVTSVRRVTWGRFMNCGQTCVAPDYVICHSRDNERIVKAFRSAVKELYGEDPQQNPAYARIVNQRHFKRIAALMDGQNVVIGGQTDESDLYIAPTVILNASETAKCMTEEIFGPILPIFNLDTVDQAIDFINDRDKPLALYAFSNNLKTVQRFADETSSGAFLGNDVIIHAAIDSMPFGGVGGSGQGSYHGKFSFEVFSHKKPVLIDKHMWLTEKAQGMRYPPYTPRKTQITQFFLKKSPKRKGFFYTFLKLTLIGFLLAVVCKERRRLAVVFRAFGVEKYLPSALKQ</sequence>
<keyword evidence="2 4" id="KW-0560">Oxidoreductase</keyword>
<dbReference type="OrthoDB" id="440325at2759"/>
<dbReference type="InterPro" id="IPR016162">
    <property type="entry name" value="Ald_DH_N"/>
</dbReference>
<evidence type="ECO:0000259" key="9">
    <source>
        <dbReference type="Pfam" id="PF00171"/>
    </source>
</evidence>
<dbReference type="GeneID" id="105445170"/>
<dbReference type="FunFam" id="3.40.309.10:FF:000003">
    <property type="entry name" value="Aldehyde dehydrogenase"/>
    <property type="match status" value="1"/>
</dbReference>
<feature type="transmembrane region" description="Helical" evidence="8">
    <location>
        <begin position="509"/>
        <end position="528"/>
    </location>
</feature>
<dbReference type="RefSeq" id="XP_030848834.1">
    <property type="nucleotide sequence ID" value="XM_030992974.1"/>
</dbReference>
<dbReference type="InterPro" id="IPR029510">
    <property type="entry name" value="Ald_DH_CS_GLU"/>
</dbReference>
<dbReference type="PANTHER" id="PTHR43570">
    <property type="entry name" value="ALDEHYDE DEHYDROGENASE"/>
    <property type="match status" value="1"/>
</dbReference>
<evidence type="ECO:0000256" key="3">
    <source>
        <dbReference type="ARBA" id="ARBA00023027"/>
    </source>
</evidence>
<feature type="active site" evidence="5">
    <location>
        <position position="285"/>
    </location>
</feature>
<dbReference type="SUPFAM" id="SSF53720">
    <property type="entry name" value="ALDH-like"/>
    <property type="match status" value="1"/>
</dbReference>
<protein>
    <recommendedName>
        <fullName evidence="4">Aldehyde dehydrogenase</fullName>
    </recommendedName>
</protein>
<dbReference type="InterPro" id="IPR012394">
    <property type="entry name" value="Aldehyde_DH_NAD(P)"/>
</dbReference>
<dbReference type="EnsemblMetazoa" id="XM_030992974">
    <property type="protein sequence ID" value="XP_030848834"/>
    <property type="gene ID" value="LOC105445170"/>
</dbReference>
<dbReference type="EnsemblMetazoa" id="XM_030992975">
    <property type="protein sequence ID" value="XP_030848835"/>
    <property type="gene ID" value="LOC105445170"/>
</dbReference>
<evidence type="ECO:0000313" key="10">
    <source>
        <dbReference type="EnsemblMetazoa" id="XP_030848834"/>
    </source>
</evidence>
<dbReference type="FunCoup" id="A0A7M7PBV0">
    <property type="interactions" value="1523"/>
</dbReference>
<dbReference type="AlphaFoldDB" id="A0A7M7PBV0"/>
<dbReference type="InterPro" id="IPR016161">
    <property type="entry name" value="Ald_DH/histidinol_DH"/>
</dbReference>
<accession>A0A7M7PBV0</accession>
<keyword evidence="3" id="KW-0520">NAD</keyword>
<dbReference type="InParanoid" id="A0A7M7PBV0"/>
<dbReference type="InterPro" id="IPR016160">
    <property type="entry name" value="Ald_DH_CS_CYS"/>
</dbReference>
<reference evidence="11" key="1">
    <citation type="submission" date="2015-02" db="EMBL/GenBank/DDBJ databases">
        <title>Genome sequencing for Strongylocentrotus purpuratus.</title>
        <authorList>
            <person name="Murali S."/>
            <person name="Liu Y."/>
            <person name="Vee V."/>
            <person name="English A."/>
            <person name="Wang M."/>
            <person name="Skinner E."/>
            <person name="Han Y."/>
            <person name="Muzny D.M."/>
            <person name="Worley K.C."/>
            <person name="Gibbs R.A."/>
        </authorList>
    </citation>
    <scope>NUCLEOTIDE SEQUENCE</scope>
</reference>
<dbReference type="RefSeq" id="XP_030848835.1">
    <property type="nucleotide sequence ID" value="XM_030992975.1"/>
</dbReference>
<dbReference type="Proteomes" id="UP000007110">
    <property type="component" value="Unassembled WGS sequence"/>
</dbReference>
<evidence type="ECO:0000313" key="11">
    <source>
        <dbReference type="Proteomes" id="UP000007110"/>
    </source>
</evidence>
<dbReference type="PIRSF" id="PIRSF036492">
    <property type="entry name" value="ALDH"/>
    <property type="match status" value="1"/>
</dbReference>
<dbReference type="InterPro" id="IPR015590">
    <property type="entry name" value="Aldehyde_DH_dom"/>
</dbReference>
<evidence type="ECO:0000256" key="5">
    <source>
        <dbReference type="PIRSR" id="PIRSR036492-1"/>
    </source>
</evidence>
<evidence type="ECO:0000256" key="4">
    <source>
        <dbReference type="PIRNR" id="PIRNR036492"/>
    </source>
</evidence>
<name>A0A7M7PBV0_STRPU</name>
<evidence type="ECO:0000256" key="1">
    <source>
        <dbReference type="ARBA" id="ARBA00009986"/>
    </source>
</evidence>
<dbReference type="Pfam" id="PF00171">
    <property type="entry name" value="Aldedh"/>
    <property type="match status" value="1"/>
</dbReference>
<dbReference type="GO" id="GO:0004029">
    <property type="term" value="F:aldehyde dehydrogenase (NAD+) activity"/>
    <property type="evidence" value="ECO:0000318"/>
    <property type="project" value="GO_Central"/>
</dbReference>
<keyword evidence="11" id="KW-1185">Reference proteome</keyword>
<dbReference type="PROSITE" id="PS00687">
    <property type="entry name" value="ALDEHYDE_DEHYDR_GLU"/>
    <property type="match status" value="1"/>
</dbReference>
<dbReference type="FunFam" id="3.40.605.10:FF:000004">
    <property type="entry name" value="Aldehyde dehydrogenase"/>
    <property type="match status" value="1"/>
</dbReference>
<feature type="domain" description="Aldehyde dehydrogenase" evidence="9">
    <location>
        <begin position="44"/>
        <end position="467"/>
    </location>
</feature>
<evidence type="ECO:0000256" key="2">
    <source>
        <dbReference type="ARBA" id="ARBA00023002"/>
    </source>
</evidence>
<evidence type="ECO:0000256" key="8">
    <source>
        <dbReference type="SAM" id="Phobius"/>
    </source>
</evidence>
<dbReference type="GO" id="GO:0005737">
    <property type="term" value="C:cytoplasm"/>
    <property type="evidence" value="ECO:0000318"/>
    <property type="project" value="GO_Central"/>
</dbReference>
<dbReference type="Gene3D" id="3.40.309.10">
    <property type="entry name" value="Aldehyde Dehydrogenase, Chain A, domain 2"/>
    <property type="match status" value="1"/>
</dbReference>
<dbReference type="GO" id="GO:0006081">
    <property type="term" value="P:aldehyde metabolic process"/>
    <property type="evidence" value="ECO:0000318"/>
    <property type="project" value="GO_Central"/>
</dbReference>
<dbReference type="PANTHER" id="PTHR43570:SF16">
    <property type="entry name" value="ALDEHYDE DEHYDROGENASE TYPE III, ISOFORM Q"/>
    <property type="match status" value="1"/>
</dbReference>
<keyword evidence="8" id="KW-0812">Transmembrane</keyword>
<keyword evidence="8" id="KW-0472">Membrane</keyword>
<keyword evidence="8" id="KW-1133">Transmembrane helix</keyword>
<evidence type="ECO:0000256" key="7">
    <source>
        <dbReference type="RuleBase" id="RU003345"/>
    </source>
</evidence>
<dbReference type="OMA" id="EIDWCKQ"/>
<dbReference type="InterPro" id="IPR016163">
    <property type="entry name" value="Ald_DH_C"/>
</dbReference>
<comment type="similarity">
    <text evidence="1 4 7">Belongs to the aldehyde dehydrogenase family.</text>
</comment>
<reference evidence="10" key="2">
    <citation type="submission" date="2021-01" db="UniProtKB">
        <authorList>
            <consortium name="EnsemblMetazoa"/>
        </authorList>
    </citation>
    <scope>IDENTIFICATION</scope>
</reference>
<dbReference type="Gene3D" id="3.40.605.10">
    <property type="entry name" value="Aldehyde Dehydrogenase, Chain A, domain 1"/>
    <property type="match status" value="1"/>
</dbReference>